<reference evidence="1 2" key="1">
    <citation type="submission" date="2020-04" db="EMBL/GenBank/DDBJ databases">
        <authorList>
            <person name="De Canck E."/>
        </authorList>
    </citation>
    <scope>NUCLEOTIDE SEQUENCE [LARGE SCALE GENOMIC DNA]</scope>
    <source>
        <strain evidence="1 2">LMG 3458</strain>
    </source>
</reference>
<sequence length="48" mass="5432">MKSNQRHQSQRVRNVGAFVKSLLSRRSAYAISTNQMRSAFARATGYEA</sequence>
<accession>A0A6S7AP08</accession>
<dbReference type="EMBL" id="CADIJO010000007">
    <property type="protein sequence ID" value="CAB3697486.1"/>
    <property type="molecule type" value="Genomic_DNA"/>
</dbReference>
<name>A0A6S7AP08_9BURK</name>
<evidence type="ECO:0000313" key="1">
    <source>
        <dbReference type="EMBL" id="CAB3697486.1"/>
    </source>
</evidence>
<protein>
    <submittedName>
        <fullName evidence="1">Uncharacterized protein</fullName>
    </submittedName>
</protein>
<gene>
    <name evidence="1" type="ORF">LMG3458_02466</name>
</gene>
<dbReference type="Proteomes" id="UP000494111">
    <property type="component" value="Unassembled WGS sequence"/>
</dbReference>
<dbReference type="AlphaFoldDB" id="A0A6S7AP08"/>
<evidence type="ECO:0000313" key="2">
    <source>
        <dbReference type="Proteomes" id="UP000494111"/>
    </source>
</evidence>
<proteinExistence type="predicted"/>
<organism evidence="1 2">
    <name type="scientific">Achromobacter deleyi</name>
    <dbReference type="NCBI Taxonomy" id="1353891"/>
    <lineage>
        <taxon>Bacteria</taxon>
        <taxon>Pseudomonadati</taxon>
        <taxon>Pseudomonadota</taxon>
        <taxon>Betaproteobacteria</taxon>
        <taxon>Burkholderiales</taxon>
        <taxon>Alcaligenaceae</taxon>
        <taxon>Achromobacter</taxon>
    </lineage>
</organism>